<dbReference type="RefSeq" id="WP_146564449.1">
    <property type="nucleotide sequence ID" value="NZ_SIHJ01000001.1"/>
</dbReference>
<gene>
    <name evidence="4" type="primary">zraR_2</name>
    <name evidence="4" type="ORF">KOR34_20380</name>
</gene>
<dbReference type="InterPro" id="IPR003593">
    <property type="entry name" value="AAA+_ATPase"/>
</dbReference>
<dbReference type="Proteomes" id="UP000316714">
    <property type="component" value="Unassembled WGS sequence"/>
</dbReference>
<dbReference type="SUPFAM" id="SSF52540">
    <property type="entry name" value="P-loop containing nucleoside triphosphate hydrolases"/>
    <property type="match status" value="1"/>
</dbReference>
<dbReference type="AlphaFoldDB" id="A0A5C5VG65"/>
<evidence type="ECO:0000313" key="5">
    <source>
        <dbReference type="Proteomes" id="UP000316714"/>
    </source>
</evidence>
<feature type="domain" description="Sigma-54 factor interaction" evidence="3">
    <location>
        <begin position="182"/>
        <end position="432"/>
    </location>
</feature>
<keyword evidence="2" id="KW-0067">ATP-binding</keyword>
<name>A0A5C5VG65_9BACT</name>
<dbReference type="Pfam" id="PF00158">
    <property type="entry name" value="Sigma54_activat"/>
    <property type="match status" value="1"/>
</dbReference>
<dbReference type="InterPro" id="IPR002078">
    <property type="entry name" value="Sigma_54_int"/>
</dbReference>
<organism evidence="4 5">
    <name type="scientific">Posidoniimonas corsicana</name>
    <dbReference type="NCBI Taxonomy" id="1938618"/>
    <lineage>
        <taxon>Bacteria</taxon>
        <taxon>Pseudomonadati</taxon>
        <taxon>Planctomycetota</taxon>
        <taxon>Planctomycetia</taxon>
        <taxon>Pirellulales</taxon>
        <taxon>Lacipirellulaceae</taxon>
        <taxon>Posidoniimonas</taxon>
    </lineage>
</organism>
<evidence type="ECO:0000256" key="1">
    <source>
        <dbReference type="ARBA" id="ARBA00022741"/>
    </source>
</evidence>
<dbReference type="Gene3D" id="3.40.50.300">
    <property type="entry name" value="P-loop containing nucleotide triphosphate hydrolases"/>
    <property type="match status" value="1"/>
</dbReference>
<evidence type="ECO:0000256" key="2">
    <source>
        <dbReference type="ARBA" id="ARBA00022840"/>
    </source>
</evidence>
<dbReference type="InterPro" id="IPR027417">
    <property type="entry name" value="P-loop_NTPase"/>
</dbReference>
<evidence type="ECO:0000313" key="4">
    <source>
        <dbReference type="EMBL" id="TWT37091.1"/>
    </source>
</evidence>
<proteinExistence type="predicted"/>
<accession>A0A5C5VG65</accession>
<reference evidence="4 5" key="1">
    <citation type="submission" date="2019-02" db="EMBL/GenBank/DDBJ databases">
        <title>Deep-cultivation of Planctomycetes and their phenomic and genomic characterization uncovers novel biology.</title>
        <authorList>
            <person name="Wiegand S."/>
            <person name="Jogler M."/>
            <person name="Boedeker C."/>
            <person name="Pinto D."/>
            <person name="Vollmers J."/>
            <person name="Rivas-Marin E."/>
            <person name="Kohn T."/>
            <person name="Peeters S.H."/>
            <person name="Heuer A."/>
            <person name="Rast P."/>
            <person name="Oberbeckmann S."/>
            <person name="Bunk B."/>
            <person name="Jeske O."/>
            <person name="Meyerdierks A."/>
            <person name="Storesund J.E."/>
            <person name="Kallscheuer N."/>
            <person name="Luecker S."/>
            <person name="Lage O.M."/>
            <person name="Pohl T."/>
            <person name="Merkel B.J."/>
            <person name="Hornburger P."/>
            <person name="Mueller R.-W."/>
            <person name="Bruemmer F."/>
            <person name="Labrenz M."/>
            <person name="Spormann A.M."/>
            <person name="Op Den Camp H."/>
            <person name="Overmann J."/>
            <person name="Amann R."/>
            <person name="Jetten M.S.M."/>
            <person name="Mascher T."/>
            <person name="Medema M.H."/>
            <person name="Devos D.P."/>
            <person name="Kaster A.-K."/>
            <person name="Ovreas L."/>
            <person name="Rohde M."/>
            <person name="Galperin M.Y."/>
            <person name="Jogler C."/>
        </authorList>
    </citation>
    <scope>NUCLEOTIDE SEQUENCE [LARGE SCALE GENOMIC DNA]</scope>
    <source>
        <strain evidence="4 5">KOR34</strain>
    </source>
</reference>
<dbReference type="GO" id="GO:0005524">
    <property type="term" value="F:ATP binding"/>
    <property type="evidence" value="ECO:0007669"/>
    <property type="project" value="UniProtKB-KW"/>
</dbReference>
<sequence>MPFLSADERQFLEPLARLAYCNPFTPERLELEQAALGDQYEVEEHVAWSRTAPEHTERPNVARLTKRADELSTALRGRLADGRSATSDELRLYEDLVIYALYYRWIATLSPAGVGGHKSAVASAWESFSKEYQHFHRVPGLPAPESTPEHLFACLLQVRRAFRGIFDCILGGSMPAARLRAMVWQSIFTHDMRRYRRVLYDRMADLSTLVTGPSGTGKELVARAIAQSQFVAFDPKTRSLRGKPDQGFVALNLSALSPTLIESELFGHCRGAFTGAAGERSGWLEGCPPHGAVFLDEIGELDPAVQVKLLRVLQNRTFCRLGESAERTFVGKVIAATNRDLAAEMHAGRFRQDLYYRLCSDRIETPSLREQVNDRPEALASLVTLISERVAGPEAEQLAAEVQQWIADHLPPDYPWPGNIRELEQCVRNVLVRREYAPRPNHQTRRPELPGWLAGADAGELTADELLRRYCTAVYARLDNYEQTAKRLGLDRRTVRSKIDQDLLAELRAGAGD</sequence>
<keyword evidence="1" id="KW-0547">Nucleotide-binding</keyword>
<protein>
    <submittedName>
        <fullName evidence="4">Transcriptional regulatory protein ZraR</fullName>
    </submittedName>
</protein>
<dbReference type="PROSITE" id="PS50045">
    <property type="entry name" value="SIGMA54_INTERACT_4"/>
    <property type="match status" value="1"/>
</dbReference>
<comment type="caution">
    <text evidence="4">The sequence shown here is derived from an EMBL/GenBank/DDBJ whole genome shotgun (WGS) entry which is preliminary data.</text>
</comment>
<dbReference type="OrthoDB" id="9814761at2"/>
<keyword evidence="5" id="KW-1185">Reference proteome</keyword>
<evidence type="ECO:0000259" key="3">
    <source>
        <dbReference type="PROSITE" id="PS50045"/>
    </source>
</evidence>
<dbReference type="Gene3D" id="1.10.8.60">
    <property type="match status" value="1"/>
</dbReference>
<dbReference type="EMBL" id="SIHJ01000001">
    <property type="protein sequence ID" value="TWT37091.1"/>
    <property type="molecule type" value="Genomic_DNA"/>
</dbReference>
<dbReference type="CDD" id="cd00009">
    <property type="entry name" value="AAA"/>
    <property type="match status" value="1"/>
</dbReference>
<dbReference type="GO" id="GO:0006355">
    <property type="term" value="P:regulation of DNA-templated transcription"/>
    <property type="evidence" value="ECO:0007669"/>
    <property type="project" value="InterPro"/>
</dbReference>
<dbReference type="PANTHER" id="PTHR32071">
    <property type="entry name" value="TRANSCRIPTIONAL REGULATORY PROTEIN"/>
    <property type="match status" value="1"/>
</dbReference>
<dbReference type="PANTHER" id="PTHR32071:SF122">
    <property type="entry name" value="SIGMA FACTOR"/>
    <property type="match status" value="1"/>
</dbReference>
<dbReference type="SMART" id="SM00382">
    <property type="entry name" value="AAA"/>
    <property type="match status" value="1"/>
</dbReference>